<organism evidence="2 3">
    <name type="scientific">Candidatus Merdimorpha stercoravium</name>
    <dbReference type="NCBI Taxonomy" id="2840863"/>
    <lineage>
        <taxon>Bacteria</taxon>
        <taxon>Pseudomonadati</taxon>
        <taxon>Bacteroidota</taxon>
        <taxon>Flavobacteriia</taxon>
        <taxon>Flavobacteriales</taxon>
        <taxon>Candidatus Merdimorpha</taxon>
    </lineage>
</organism>
<comment type="caution">
    <text evidence="2">The sequence shown here is derived from an EMBL/GenBank/DDBJ whole genome shotgun (WGS) entry which is preliminary data.</text>
</comment>
<dbReference type="PROSITE" id="PS51257">
    <property type="entry name" value="PROKAR_LIPOPROTEIN"/>
    <property type="match status" value="1"/>
</dbReference>
<reference evidence="2" key="1">
    <citation type="submission" date="2020-10" db="EMBL/GenBank/DDBJ databases">
        <authorList>
            <person name="Gilroy R."/>
        </authorList>
    </citation>
    <scope>NUCLEOTIDE SEQUENCE</scope>
    <source>
        <strain evidence="2">1383</strain>
    </source>
</reference>
<protein>
    <recommendedName>
        <fullName evidence="4">Lipoprotein</fullName>
    </recommendedName>
</protein>
<gene>
    <name evidence="2" type="ORF">IAC44_01910</name>
</gene>
<keyword evidence="1" id="KW-0812">Transmembrane</keyword>
<reference evidence="2" key="2">
    <citation type="journal article" date="2021" name="PeerJ">
        <title>Extensive microbial diversity within the chicken gut microbiome revealed by metagenomics and culture.</title>
        <authorList>
            <person name="Gilroy R."/>
            <person name="Ravi A."/>
            <person name="Getino M."/>
            <person name="Pursley I."/>
            <person name="Horton D.L."/>
            <person name="Alikhan N.F."/>
            <person name="Baker D."/>
            <person name="Gharbi K."/>
            <person name="Hall N."/>
            <person name="Watson M."/>
            <person name="Adriaenssens E.M."/>
            <person name="Foster-Nyarko E."/>
            <person name="Jarju S."/>
            <person name="Secka A."/>
            <person name="Antonio M."/>
            <person name="Oren A."/>
            <person name="Chaudhuri R.R."/>
            <person name="La Ragione R."/>
            <person name="Hildebrand F."/>
            <person name="Pallen M.J."/>
        </authorList>
    </citation>
    <scope>NUCLEOTIDE SEQUENCE</scope>
    <source>
        <strain evidence="2">1383</strain>
    </source>
</reference>
<keyword evidence="1" id="KW-1133">Transmembrane helix</keyword>
<keyword evidence="1" id="KW-0472">Membrane</keyword>
<evidence type="ECO:0000313" key="2">
    <source>
        <dbReference type="EMBL" id="HIT97573.1"/>
    </source>
</evidence>
<dbReference type="EMBL" id="DVLY01000045">
    <property type="protein sequence ID" value="HIT97573.1"/>
    <property type="molecule type" value="Genomic_DNA"/>
</dbReference>
<evidence type="ECO:0000256" key="1">
    <source>
        <dbReference type="SAM" id="Phobius"/>
    </source>
</evidence>
<dbReference type="Proteomes" id="UP000824161">
    <property type="component" value="Unassembled WGS sequence"/>
</dbReference>
<feature type="transmembrane region" description="Helical" evidence="1">
    <location>
        <begin position="125"/>
        <end position="146"/>
    </location>
</feature>
<dbReference type="AlphaFoldDB" id="A0A9D1H8G2"/>
<name>A0A9D1H8G2_9FLAO</name>
<evidence type="ECO:0000313" key="3">
    <source>
        <dbReference type="Proteomes" id="UP000824161"/>
    </source>
</evidence>
<proteinExistence type="predicted"/>
<accession>A0A9D1H8G2</accession>
<evidence type="ECO:0008006" key="4">
    <source>
        <dbReference type="Google" id="ProtNLM"/>
    </source>
</evidence>
<sequence>MKTPQVFLLLILALAATGCRAKKETLHRQQTARLEVESLRKDSLLTLTHTRYGGVFRLRIDETTREKDTLGRTLRETVRRYLLQQRDSSQQSLRRESTGETFSIQKVEANTQERSKLSADPPLRGFWMGIVVLLAGAAGWVLRGVLRK</sequence>